<keyword evidence="1" id="KW-0175">Coiled coil</keyword>
<dbReference type="Pfam" id="PF03245">
    <property type="entry name" value="Phage_lysis"/>
    <property type="match status" value="1"/>
</dbReference>
<evidence type="ECO:0000256" key="1">
    <source>
        <dbReference type="SAM" id="Coils"/>
    </source>
</evidence>
<keyword evidence="3" id="KW-1185">Reference proteome</keyword>
<reference evidence="2 3" key="1">
    <citation type="submission" date="2015-10" db="EMBL/GenBank/DDBJ databases">
        <title>Genome sequencing and analysis of members of genus Stenotrophomonas.</title>
        <authorList>
            <person name="Patil P.P."/>
            <person name="Midha S."/>
            <person name="Patil P.B."/>
        </authorList>
    </citation>
    <scope>NUCLEOTIDE SEQUENCE [LARGE SCALE GENOMIC DNA]</scope>
    <source>
        <strain evidence="2 3">JCM 9942</strain>
    </source>
</reference>
<dbReference type="AlphaFoldDB" id="A0A0R0AST4"/>
<dbReference type="EMBL" id="LLXS01000014">
    <property type="protein sequence ID" value="KRG43219.1"/>
    <property type="molecule type" value="Genomic_DNA"/>
</dbReference>
<dbReference type="OrthoDB" id="6046469at2"/>
<proteinExistence type="predicted"/>
<organism evidence="2 3">
    <name type="scientific">Stenotrophomonas pictorum JCM 9942</name>
    <dbReference type="NCBI Taxonomy" id="1236960"/>
    <lineage>
        <taxon>Bacteria</taxon>
        <taxon>Pseudomonadati</taxon>
        <taxon>Pseudomonadota</taxon>
        <taxon>Gammaproteobacteria</taxon>
        <taxon>Lysobacterales</taxon>
        <taxon>Lysobacteraceae</taxon>
        <taxon>Stenotrophomonas</taxon>
    </lineage>
</organism>
<evidence type="ECO:0000313" key="3">
    <source>
        <dbReference type="Proteomes" id="UP000050836"/>
    </source>
</evidence>
<comment type="caution">
    <text evidence="2">The sequence shown here is derived from an EMBL/GenBank/DDBJ whole genome shotgun (WGS) entry which is preliminary data.</text>
</comment>
<name>A0A0R0AST4_9GAMM</name>
<dbReference type="InterPro" id="IPR004929">
    <property type="entry name" value="I-spanin"/>
</dbReference>
<dbReference type="Proteomes" id="UP000050836">
    <property type="component" value="Unassembled WGS sequence"/>
</dbReference>
<protein>
    <submittedName>
        <fullName evidence="2">Endopeptidase</fullName>
    </submittedName>
</protein>
<dbReference type="GO" id="GO:0044659">
    <property type="term" value="P:viral release from host cell by cytolysis"/>
    <property type="evidence" value="ECO:0007669"/>
    <property type="project" value="InterPro"/>
</dbReference>
<accession>A0A0R0AST4</accession>
<dbReference type="RefSeq" id="WP_054658815.1">
    <property type="nucleotide sequence ID" value="NZ_BAZI01000108.1"/>
</dbReference>
<feature type="coiled-coil region" evidence="1">
    <location>
        <begin position="31"/>
        <end position="93"/>
    </location>
</feature>
<gene>
    <name evidence="2" type="ORF">ARC78_07590</name>
</gene>
<sequence length="164" mass="16864">MITRYLAALFLILLAVVVWQRGSVSIAHRAADNAAAARDRAMTERDAAKAELAQANTVIATERANAAKASAVAAQYEKDKADAQAASDRLVADLRAGNQRLHDRWQAAIATSELSAAAAAGALADGGAADRYESAGRAIGAADACDAQVKGLQAFALLCSGGVR</sequence>
<evidence type="ECO:0000313" key="2">
    <source>
        <dbReference type="EMBL" id="KRG43219.1"/>
    </source>
</evidence>